<keyword evidence="3" id="KW-1185">Reference proteome</keyword>
<evidence type="ECO:0000313" key="3">
    <source>
        <dbReference type="Proteomes" id="UP000015106"/>
    </source>
</evidence>
<dbReference type="Proteomes" id="UP000015106">
    <property type="component" value="Chromosome 2"/>
</dbReference>
<sequence>MLQCYESCDLDGEVELRPLRILRAASQEGMGCGGSPAKKVRTAATDRPVVVGGSEEDEDLTAEQIDLHNLFSGHSQTQIHMMIPRLLT</sequence>
<evidence type="ECO:0000313" key="2">
    <source>
        <dbReference type="EnsemblPlants" id="TuG1812G0200004418.01.T02"/>
    </source>
</evidence>
<dbReference type="AlphaFoldDB" id="A0A8R7PHV2"/>
<reference evidence="2" key="2">
    <citation type="submission" date="2018-03" db="EMBL/GenBank/DDBJ databases">
        <title>The Triticum urartu genome reveals the dynamic nature of wheat genome evolution.</title>
        <authorList>
            <person name="Ling H."/>
            <person name="Ma B."/>
            <person name="Shi X."/>
            <person name="Liu H."/>
            <person name="Dong L."/>
            <person name="Sun H."/>
            <person name="Cao Y."/>
            <person name="Gao Q."/>
            <person name="Zheng S."/>
            <person name="Li Y."/>
            <person name="Yu Y."/>
            <person name="Du H."/>
            <person name="Qi M."/>
            <person name="Li Y."/>
            <person name="Yu H."/>
            <person name="Cui Y."/>
            <person name="Wang N."/>
            <person name="Chen C."/>
            <person name="Wu H."/>
            <person name="Zhao Y."/>
            <person name="Zhang J."/>
            <person name="Li Y."/>
            <person name="Zhou W."/>
            <person name="Zhang B."/>
            <person name="Hu W."/>
            <person name="Eijk M."/>
            <person name="Tang J."/>
            <person name="Witsenboer H."/>
            <person name="Zhao S."/>
            <person name="Li Z."/>
            <person name="Zhang A."/>
            <person name="Wang D."/>
            <person name="Liang C."/>
        </authorList>
    </citation>
    <scope>NUCLEOTIDE SEQUENCE [LARGE SCALE GENOMIC DNA]</scope>
    <source>
        <strain evidence="2">cv. G1812</strain>
    </source>
</reference>
<proteinExistence type="predicted"/>
<accession>A0A8R7PHV2</accession>
<protein>
    <submittedName>
        <fullName evidence="2">Uncharacterized protein</fullName>
    </submittedName>
</protein>
<reference evidence="2" key="3">
    <citation type="submission" date="2022-06" db="UniProtKB">
        <authorList>
            <consortium name="EnsemblPlants"/>
        </authorList>
    </citation>
    <scope>IDENTIFICATION</scope>
</reference>
<name>A0A8R7PHV2_TRIUA</name>
<dbReference type="Gramene" id="TuG1812G0200004418.01.T02">
    <property type="protein sequence ID" value="TuG1812G0200004418.01.T02"/>
    <property type="gene ID" value="TuG1812G0200004418.01"/>
</dbReference>
<evidence type="ECO:0000256" key="1">
    <source>
        <dbReference type="SAM" id="MobiDB-lite"/>
    </source>
</evidence>
<organism evidence="2 3">
    <name type="scientific">Triticum urartu</name>
    <name type="common">Red wild einkorn</name>
    <name type="synonym">Crithodium urartu</name>
    <dbReference type="NCBI Taxonomy" id="4572"/>
    <lineage>
        <taxon>Eukaryota</taxon>
        <taxon>Viridiplantae</taxon>
        <taxon>Streptophyta</taxon>
        <taxon>Embryophyta</taxon>
        <taxon>Tracheophyta</taxon>
        <taxon>Spermatophyta</taxon>
        <taxon>Magnoliopsida</taxon>
        <taxon>Liliopsida</taxon>
        <taxon>Poales</taxon>
        <taxon>Poaceae</taxon>
        <taxon>BOP clade</taxon>
        <taxon>Pooideae</taxon>
        <taxon>Triticodae</taxon>
        <taxon>Triticeae</taxon>
        <taxon>Triticinae</taxon>
        <taxon>Triticum</taxon>
    </lineage>
</organism>
<dbReference type="EnsemblPlants" id="TuG1812G0200004418.01.T02">
    <property type="protein sequence ID" value="TuG1812G0200004418.01.T02"/>
    <property type="gene ID" value="TuG1812G0200004418.01"/>
</dbReference>
<feature type="region of interest" description="Disordered" evidence="1">
    <location>
        <begin position="28"/>
        <end position="56"/>
    </location>
</feature>
<reference evidence="3" key="1">
    <citation type="journal article" date="2013" name="Nature">
        <title>Draft genome of the wheat A-genome progenitor Triticum urartu.</title>
        <authorList>
            <person name="Ling H.Q."/>
            <person name="Zhao S."/>
            <person name="Liu D."/>
            <person name="Wang J."/>
            <person name="Sun H."/>
            <person name="Zhang C."/>
            <person name="Fan H."/>
            <person name="Li D."/>
            <person name="Dong L."/>
            <person name="Tao Y."/>
            <person name="Gao C."/>
            <person name="Wu H."/>
            <person name="Li Y."/>
            <person name="Cui Y."/>
            <person name="Guo X."/>
            <person name="Zheng S."/>
            <person name="Wang B."/>
            <person name="Yu K."/>
            <person name="Liang Q."/>
            <person name="Yang W."/>
            <person name="Lou X."/>
            <person name="Chen J."/>
            <person name="Feng M."/>
            <person name="Jian J."/>
            <person name="Zhang X."/>
            <person name="Luo G."/>
            <person name="Jiang Y."/>
            <person name="Liu J."/>
            <person name="Wang Z."/>
            <person name="Sha Y."/>
            <person name="Zhang B."/>
            <person name="Wu H."/>
            <person name="Tang D."/>
            <person name="Shen Q."/>
            <person name="Xue P."/>
            <person name="Zou S."/>
            <person name="Wang X."/>
            <person name="Liu X."/>
            <person name="Wang F."/>
            <person name="Yang Y."/>
            <person name="An X."/>
            <person name="Dong Z."/>
            <person name="Zhang K."/>
            <person name="Zhang X."/>
            <person name="Luo M.C."/>
            <person name="Dvorak J."/>
            <person name="Tong Y."/>
            <person name="Wang J."/>
            <person name="Yang H."/>
            <person name="Li Z."/>
            <person name="Wang D."/>
            <person name="Zhang A."/>
            <person name="Wang J."/>
        </authorList>
    </citation>
    <scope>NUCLEOTIDE SEQUENCE</scope>
    <source>
        <strain evidence="3">cv. G1812</strain>
    </source>
</reference>